<evidence type="ECO:0000256" key="2">
    <source>
        <dbReference type="PIRSR" id="PIRSR640198-2"/>
    </source>
</evidence>
<dbReference type="GO" id="GO:0005524">
    <property type="term" value="F:ATP binding"/>
    <property type="evidence" value="ECO:0007669"/>
    <property type="project" value="UniProtKB-KW"/>
</dbReference>
<dbReference type="Pfam" id="PF02661">
    <property type="entry name" value="Fic"/>
    <property type="match status" value="1"/>
</dbReference>
<dbReference type="InterPro" id="IPR036597">
    <property type="entry name" value="Fido-like_dom_sf"/>
</dbReference>
<dbReference type="PANTHER" id="PTHR13504:SF38">
    <property type="entry name" value="FIDO DOMAIN-CONTAINING PROTEIN"/>
    <property type="match status" value="1"/>
</dbReference>
<dbReference type="AlphaFoldDB" id="A0A5Q2RMD3"/>
<protein>
    <submittedName>
        <fullName evidence="4">Fic family protein</fullName>
    </submittedName>
</protein>
<accession>A0A5Q2RMD3</accession>
<dbReference type="Pfam" id="PF13784">
    <property type="entry name" value="Fic_N"/>
    <property type="match status" value="1"/>
</dbReference>
<evidence type="ECO:0000259" key="3">
    <source>
        <dbReference type="PROSITE" id="PS51459"/>
    </source>
</evidence>
<dbReference type="PROSITE" id="PS51459">
    <property type="entry name" value="FIDO"/>
    <property type="match status" value="1"/>
</dbReference>
<name>A0A5Q2RMD3_9ACTN</name>
<dbReference type="KEGG" id="atq:GH723_04080"/>
<dbReference type="SUPFAM" id="SSF140931">
    <property type="entry name" value="Fic-like"/>
    <property type="match status" value="1"/>
</dbReference>
<dbReference type="InterPro" id="IPR003812">
    <property type="entry name" value="Fido"/>
</dbReference>
<reference evidence="4 5" key="1">
    <citation type="submission" date="2019-11" db="EMBL/GenBank/DDBJ databases">
        <authorList>
            <person name="He Y."/>
        </authorList>
    </citation>
    <scope>NUCLEOTIDE SEQUENCE [LARGE SCALE GENOMIC DNA]</scope>
    <source>
        <strain evidence="4 5">SCSIO 58843</strain>
    </source>
</reference>
<gene>
    <name evidence="4" type="ORF">GH723_04080</name>
</gene>
<dbReference type="RefSeq" id="WP_153758451.1">
    <property type="nucleotide sequence ID" value="NZ_CP045851.1"/>
</dbReference>
<proteinExistence type="predicted"/>
<dbReference type="InterPro" id="IPR040198">
    <property type="entry name" value="Fido_containing"/>
</dbReference>
<dbReference type="Gene3D" id="1.10.3290.10">
    <property type="entry name" value="Fido-like domain"/>
    <property type="match status" value="1"/>
</dbReference>
<organism evidence="4 5">
    <name type="scientific">Actinomarinicola tropica</name>
    <dbReference type="NCBI Taxonomy" id="2789776"/>
    <lineage>
        <taxon>Bacteria</taxon>
        <taxon>Bacillati</taxon>
        <taxon>Actinomycetota</taxon>
        <taxon>Acidimicrobiia</taxon>
        <taxon>Acidimicrobiales</taxon>
        <taxon>Iamiaceae</taxon>
        <taxon>Actinomarinicola</taxon>
    </lineage>
</organism>
<evidence type="ECO:0000313" key="4">
    <source>
        <dbReference type="EMBL" id="QGG94345.1"/>
    </source>
</evidence>
<evidence type="ECO:0000256" key="1">
    <source>
        <dbReference type="PIRSR" id="PIRSR640198-1"/>
    </source>
</evidence>
<keyword evidence="5" id="KW-1185">Reference proteome</keyword>
<dbReference type="Proteomes" id="UP000334019">
    <property type="component" value="Chromosome"/>
</dbReference>
<dbReference type="EMBL" id="CP045851">
    <property type="protein sequence ID" value="QGG94345.1"/>
    <property type="molecule type" value="Genomic_DNA"/>
</dbReference>
<dbReference type="PANTHER" id="PTHR13504">
    <property type="entry name" value="FIDO DOMAIN-CONTAINING PROTEIN DDB_G0283145"/>
    <property type="match status" value="1"/>
</dbReference>
<evidence type="ECO:0000313" key="5">
    <source>
        <dbReference type="Proteomes" id="UP000334019"/>
    </source>
</evidence>
<feature type="domain" description="Fido" evidence="3">
    <location>
        <begin position="137"/>
        <end position="286"/>
    </location>
</feature>
<dbReference type="InterPro" id="IPR025758">
    <property type="entry name" value="Fic/DOC_N"/>
</dbReference>
<sequence>MRGELVSRTWQYDPALYAPARYRTACRYDAFIPHPVGHFEDSLPADLAGMVSDAEAAIRSLNDRSRPALRPLARLLLRAESIASSKVEGLQVDARNLARAEVSADAGRNIGPVVAEVLSNIDAMELAVEETSTAPHLEPAHLVEVHAALMRHAPNSSIAGRVREVQNWIGGNDYNPCGAAFVPPPPEEVPRLLADLCEAAEGDHLPPLVQAAIIHAQFETIHPFEDGNGRTGRALIHVVLRRRGLSPSYVPPISVVLATERERYVRGLTAFREGDVVGWIDQFCVAAAQSASLAERYLSEVADRQAVWRERLRTHVPLRSDAAAWAVIDQLPGHPVITLPVATAVTGRSKSSTAVALAQLEDAGVLVPLSAARRNRAWEADGLLDLLAELEAGGR</sequence>
<keyword evidence="2" id="KW-0547">Nucleotide-binding</keyword>
<feature type="active site" evidence="1">
    <location>
        <position position="222"/>
    </location>
</feature>
<feature type="binding site" evidence="2">
    <location>
        <begin position="226"/>
        <end position="233"/>
    </location>
    <ligand>
        <name>ATP</name>
        <dbReference type="ChEBI" id="CHEBI:30616"/>
    </ligand>
</feature>
<keyword evidence="2" id="KW-0067">ATP-binding</keyword>